<feature type="region of interest" description="Disordered" evidence="1">
    <location>
        <begin position="1"/>
        <end position="48"/>
    </location>
</feature>
<comment type="caution">
    <text evidence="2">The sequence shown here is derived from an EMBL/GenBank/DDBJ whole genome shotgun (WGS) entry which is preliminary data.</text>
</comment>
<dbReference type="AlphaFoldDB" id="A0AA40FAQ0"/>
<dbReference type="EMBL" id="JAUKUD010000001">
    <property type="protein sequence ID" value="KAK0754226.1"/>
    <property type="molecule type" value="Genomic_DNA"/>
</dbReference>
<evidence type="ECO:0000313" key="3">
    <source>
        <dbReference type="Proteomes" id="UP001172155"/>
    </source>
</evidence>
<name>A0AA40FAQ0_9PEZI</name>
<gene>
    <name evidence="2" type="ORF">B0T18DRAFT_312746</name>
</gene>
<evidence type="ECO:0000256" key="1">
    <source>
        <dbReference type="SAM" id="MobiDB-lite"/>
    </source>
</evidence>
<evidence type="ECO:0000313" key="2">
    <source>
        <dbReference type="EMBL" id="KAK0754226.1"/>
    </source>
</evidence>
<keyword evidence="3" id="KW-1185">Reference proteome</keyword>
<accession>A0AA40FAQ0</accession>
<proteinExistence type="predicted"/>
<protein>
    <submittedName>
        <fullName evidence="2">Uncharacterized protein</fullName>
    </submittedName>
</protein>
<reference evidence="2" key="1">
    <citation type="submission" date="2023-06" db="EMBL/GenBank/DDBJ databases">
        <title>Genome-scale phylogeny and comparative genomics of the fungal order Sordariales.</title>
        <authorList>
            <consortium name="Lawrence Berkeley National Laboratory"/>
            <person name="Hensen N."/>
            <person name="Bonometti L."/>
            <person name="Westerberg I."/>
            <person name="Brannstrom I.O."/>
            <person name="Guillou S."/>
            <person name="Cros-Aarteil S."/>
            <person name="Calhoun S."/>
            <person name="Haridas S."/>
            <person name="Kuo A."/>
            <person name="Mondo S."/>
            <person name="Pangilinan J."/>
            <person name="Riley R."/>
            <person name="LaButti K."/>
            <person name="Andreopoulos B."/>
            <person name="Lipzen A."/>
            <person name="Chen C."/>
            <person name="Yanf M."/>
            <person name="Daum C."/>
            <person name="Ng V."/>
            <person name="Clum A."/>
            <person name="Steindorff A."/>
            <person name="Ohm R."/>
            <person name="Martin F."/>
            <person name="Silar P."/>
            <person name="Natvig D."/>
            <person name="Lalanne C."/>
            <person name="Gautier V."/>
            <person name="Ament-velasquez S.L."/>
            <person name="Kruys A."/>
            <person name="Hutchinson M.I."/>
            <person name="Powell A.J."/>
            <person name="Barry K."/>
            <person name="Miller A.N."/>
            <person name="Grigoriev I.V."/>
            <person name="Debuchy R."/>
            <person name="Gladieux P."/>
            <person name="Thoren M.H."/>
            <person name="Johannesson H."/>
        </authorList>
    </citation>
    <scope>NUCLEOTIDE SEQUENCE</scope>
    <source>
        <strain evidence="2">SMH3187-1</strain>
    </source>
</reference>
<dbReference type="Proteomes" id="UP001172155">
    <property type="component" value="Unassembled WGS sequence"/>
</dbReference>
<sequence length="158" mass="17417">MAPTANTGKSRKLALADSDSESEAYQKKLEEAGAARSRLRKAQEDRDKRREALALAYQRSLSGIYSRVEKSIAKYRDLHSAMHIRRLKRLKKAVDTRDQKLEAISEKLVDLQQLMTNHGSHLHALYGDRCAKIAKLAEDGSKERGGGGGGTEQAAGVV</sequence>
<organism evidence="2 3">
    <name type="scientific">Schizothecium vesticola</name>
    <dbReference type="NCBI Taxonomy" id="314040"/>
    <lineage>
        <taxon>Eukaryota</taxon>
        <taxon>Fungi</taxon>
        <taxon>Dikarya</taxon>
        <taxon>Ascomycota</taxon>
        <taxon>Pezizomycotina</taxon>
        <taxon>Sordariomycetes</taxon>
        <taxon>Sordariomycetidae</taxon>
        <taxon>Sordariales</taxon>
        <taxon>Schizotheciaceae</taxon>
        <taxon>Schizothecium</taxon>
    </lineage>
</organism>
<feature type="compositionally biased region" description="Basic and acidic residues" evidence="1">
    <location>
        <begin position="24"/>
        <end position="33"/>
    </location>
</feature>